<evidence type="ECO:0000256" key="1">
    <source>
        <dbReference type="SAM" id="Coils"/>
    </source>
</evidence>
<sequence length="521" mass="61175">MTKKSDYEQFDYNCPVVKFGAVRFEEIVQVVSESITENVTNIQKYFTQLFDFARASKQRIDLCIIEPLIYNQLNQLQNLTLLSSFLVEAVPFDRSTEYGYRIIQFKNGDPYQEKLKCEFTTSISNELNIVAAQKLVEKEYVKETKQHIRKEVDNLAAQAIDFIAVEHQYKNTKQNLQFKIVFIHHVFKEAKTDAKAPDQQLMTEHPYIDLHEFIMNQQINKSPFKLENIVKSLDLSTPSVQFIKQKHFLADFQADTSSLYLNNILIKRQYMCLTAFSLNGLSECRDPPIKAALLFMKMSTGPFVQVPLLKQASMTQKAIALRQAIRQNFNKKTMVSHQNQYSVDDVIKPKEKPVNQPLNFMENVNDKKVVRKYVAQTYDKLFIKNVIEPLEKQATKYLNENERMRREKVQYKTKATQERIEGLKFVLKGVEDQIVYTKEKIQSEKGNQLGSLCDQNSDLQTKIQNEELTEQNIKQKIEENKNNIKKLKIKFEEFFKSNKEIQEKLKKYQSKVKERRQQIFQ</sequence>
<comment type="caution">
    <text evidence="2">The sequence shown here is derived from an EMBL/GenBank/DDBJ whole genome shotgun (WGS) entry which is preliminary data.</text>
</comment>
<dbReference type="AlphaFoldDB" id="A0AA86UNG2"/>
<feature type="coiled-coil region" evidence="1">
    <location>
        <begin position="387"/>
        <end position="414"/>
    </location>
</feature>
<accession>A0AA86UNG2</accession>
<dbReference type="EMBL" id="CATOUU010000747">
    <property type="protein sequence ID" value="CAI9945538.1"/>
    <property type="molecule type" value="Genomic_DNA"/>
</dbReference>
<reference evidence="3 4" key="2">
    <citation type="submission" date="2024-07" db="EMBL/GenBank/DDBJ databases">
        <authorList>
            <person name="Akdeniz Z."/>
        </authorList>
    </citation>
    <scope>NUCLEOTIDE SEQUENCE [LARGE SCALE GENOMIC DNA]</scope>
</reference>
<protein>
    <submittedName>
        <fullName evidence="3">Hypothetical_protein</fullName>
    </submittedName>
</protein>
<proteinExistence type="predicted"/>
<keyword evidence="1" id="KW-0175">Coiled coil</keyword>
<evidence type="ECO:0000313" key="3">
    <source>
        <dbReference type="EMBL" id="CAL6012323.1"/>
    </source>
</evidence>
<gene>
    <name evidence="3" type="ORF">HINF_LOCUS23247</name>
    <name evidence="2" type="ORF">HINF_LOCUS33183</name>
</gene>
<evidence type="ECO:0000313" key="4">
    <source>
        <dbReference type="Proteomes" id="UP001642409"/>
    </source>
</evidence>
<name>A0AA86UNG2_9EUKA</name>
<organism evidence="2">
    <name type="scientific">Hexamita inflata</name>
    <dbReference type="NCBI Taxonomy" id="28002"/>
    <lineage>
        <taxon>Eukaryota</taxon>
        <taxon>Metamonada</taxon>
        <taxon>Diplomonadida</taxon>
        <taxon>Hexamitidae</taxon>
        <taxon>Hexamitinae</taxon>
        <taxon>Hexamita</taxon>
    </lineage>
</organism>
<dbReference type="Proteomes" id="UP001642409">
    <property type="component" value="Unassembled WGS sequence"/>
</dbReference>
<reference evidence="2" key="1">
    <citation type="submission" date="2023-06" db="EMBL/GenBank/DDBJ databases">
        <authorList>
            <person name="Kurt Z."/>
        </authorList>
    </citation>
    <scope>NUCLEOTIDE SEQUENCE</scope>
</reference>
<dbReference type="EMBL" id="CAXDID020000066">
    <property type="protein sequence ID" value="CAL6012323.1"/>
    <property type="molecule type" value="Genomic_DNA"/>
</dbReference>
<evidence type="ECO:0000313" key="2">
    <source>
        <dbReference type="EMBL" id="CAI9945538.1"/>
    </source>
</evidence>
<keyword evidence="4" id="KW-1185">Reference proteome</keyword>
<feature type="coiled-coil region" evidence="1">
    <location>
        <begin position="456"/>
        <end position="518"/>
    </location>
</feature>